<comment type="similarity">
    <text evidence="2">Belongs to the major facilitator superfamily.</text>
</comment>
<evidence type="ECO:0000256" key="6">
    <source>
        <dbReference type="ARBA" id="ARBA00022989"/>
    </source>
</evidence>
<keyword evidence="11" id="KW-1185">Reference proteome</keyword>
<feature type="transmembrane region" description="Helical" evidence="8">
    <location>
        <begin position="247"/>
        <end position="268"/>
    </location>
</feature>
<dbReference type="GO" id="GO:0022857">
    <property type="term" value="F:transmembrane transporter activity"/>
    <property type="evidence" value="ECO:0007669"/>
    <property type="project" value="InterPro"/>
</dbReference>
<accession>A0A656HAL3</accession>
<dbReference type="OrthoDB" id="63984at2"/>
<evidence type="ECO:0000256" key="3">
    <source>
        <dbReference type="ARBA" id="ARBA00022448"/>
    </source>
</evidence>
<dbReference type="InterPro" id="IPR036259">
    <property type="entry name" value="MFS_trans_sf"/>
</dbReference>
<evidence type="ECO:0000256" key="5">
    <source>
        <dbReference type="ARBA" id="ARBA00022692"/>
    </source>
</evidence>
<sequence length="404" mass="43569" precursor="true">MIETNSRDFRFATWALCLGSAMIFANLHVVQALLPTLAQQFQLSELQASWSLTITVLTLGLSLLVYGPLSDAIGRKPIMVVTMAGSVLVTLALSQVESYPMLLLLRGLQGFFLGGLPAIAIAYMGDEFTRKAVVLAVGVYISANSLGGVTGRMLGGFVGEHYGWAAAFGVMGVVSALVVVAFVLLLPKSRNFHAKPLHPVHVMQDMGGHLRNPVLLMAYCIAFGNFMVFLNQYSYITFVLADAPYHLSPHALGMLFLTYLTGSFAAAVSGRVAQFLSPPVGMALGVLLLMCGSLLTLIPNLLTIVLGFMVSSFGFFFTHSLASSWVSHHALKARASASSLYLVFYYMGASAGGFLLAPFWAWQGWLGIVAGSLLVYSLTLGCTLWLHRWQEMQGQQMSDSNPCA</sequence>
<keyword evidence="4" id="KW-1003">Cell membrane</keyword>
<dbReference type="InterPro" id="IPR020846">
    <property type="entry name" value="MFS_dom"/>
</dbReference>
<keyword evidence="7 8" id="KW-0472">Membrane</keyword>
<evidence type="ECO:0000313" key="11">
    <source>
        <dbReference type="Proteomes" id="UP000005317"/>
    </source>
</evidence>
<feature type="transmembrane region" description="Helical" evidence="8">
    <location>
        <begin position="132"/>
        <end position="150"/>
    </location>
</feature>
<keyword evidence="5 8" id="KW-0812">Transmembrane</keyword>
<feature type="transmembrane region" description="Helical" evidence="8">
    <location>
        <begin position="214"/>
        <end position="235"/>
    </location>
</feature>
<dbReference type="Proteomes" id="UP000005317">
    <property type="component" value="Unassembled WGS sequence"/>
</dbReference>
<feature type="transmembrane region" description="Helical" evidence="8">
    <location>
        <begin position="78"/>
        <end position="96"/>
    </location>
</feature>
<keyword evidence="6 8" id="KW-1133">Transmembrane helix</keyword>
<feature type="transmembrane region" description="Helical" evidence="8">
    <location>
        <begin position="280"/>
        <end position="298"/>
    </location>
</feature>
<dbReference type="PANTHER" id="PTHR43271:SF1">
    <property type="entry name" value="INNER MEMBRANE TRANSPORT PROTEIN YNFM"/>
    <property type="match status" value="1"/>
</dbReference>
<organism evidence="10 11">
    <name type="scientific">Thiothrix nivea (strain ATCC 35100 / DSM 5205 / JP2)</name>
    <dbReference type="NCBI Taxonomy" id="870187"/>
    <lineage>
        <taxon>Bacteria</taxon>
        <taxon>Pseudomonadati</taxon>
        <taxon>Pseudomonadota</taxon>
        <taxon>Gammaproteobacteria</taxon>
        <taxon>Thiotrichales</taxon>
        <taxon>Thiotrichaceae</taxon>
        <taxon>Thiothrix</taxon>
    </lineage>
</organism>
<feature type="transmembrane region" description="Helical" evidence="8">
    <location>
        <begin position="12"/>
        <end position="34"/>
    </location>
</feature>
<feature type="transmembrane region" description="Helical" evidence="8">
    <location>
        <begin position="162"/>
        <end position="186"/>
    </location>
</feature>
<dbReference type="InterPro" id="IPR011701">
    <property type="entry name" value="MFS"/>
</dbReference>
<keyword evidence="3" id="KW-0813">Transport</keyword>
<protein>
    <submittedName>
        <fullName evidence="10">Major facilitator superfamily MFS_1</fullName>
    </submittedName>
</protein>
<name>A0A656HAL3_THINJ</name>
<gene>
    <name evidence="10" type="ORF">Thini_1160</name>
</gene>
<evidence type="ECO:0000259" key="9">
    <source>
        <dbReference type="PROSITE" id="PS50850"/>
    </source>
</evidence>
<dbReference type="EMBL" id="JH651384">
    <property type="protein sequence ID" value="EIJ33778.1"/>
    <property type="molecule type" value="Genomic_DNA"/>
</dbReference>
<feature type="transmembrane region" description="Helical" evidence="8">
    <location>
        <begin position="365"/>
        <end position="386"/>
    </location>
</feature>
<reference evidence="11" key="1">
    <citation type="journal article" date="2011" name="Stand. Genomic Sci.">
        <title>Genome sequence of the filamentous, gliding Thiothrix nivea neotype strain (JP2(T)).</title>
        <authorList>
            <person name="Lapidus A."/>
            <person name="Nolan M."/>
            <person name="Lucas S."/>
            <person name="Glavina Del Rio T."/>
            <person name="Tice H."/>
            <person name="Cheng J.F."/>
            <person name="Tapia R."/>
            <person name="Han C."/>
            <person name="Goodwin L."/>
            <person name="Pitluck S."/>
            <person name="Liolios K."/>
            <person name="Pagani I."/>
            <person name="Ivanova N."/>
            <person name="Huntemann M."/>
            <person name="Mavromatis K."/>
            <person name="Mikhailova N."/>
            <person name="Pati A."/>
            <person name="Chen A."/>
            <person name="Palaniappan K."/>
            <person name="Land M."/>
            <person name="Brambilla E.M."/>
            <person name="Rohde M."/>
            <person name="Abt B."/>
            <person name="Verbarg S."/>
            <person name="Goker M."/>
            <person name="Bristow J."/>
            <person name="Eisen J.A."/>
            <person name="Markowitz V."/>
            <person name="Hugenholtz P."/>
            <person name="Kyrpides N.C."/>
            <person name="Klenk H.P."/>
            <person name="Woyke T."/>
        </authorList>
    </citation>
    <scope>NUCLEOTIDE SEQUENCE [LARGE SCALE GENOMIC DNA]</scope>
    <source>
        <strain evidence="11">ATCC 35100 / DSM 5205 / JP2</strain>
    </source>
</reference>
<dbReference type="PANTHER" id="PTHR43271">
    <property type="entry name" value="BLL2771 PROTEIN"/>
    <property type="match status" value="1"/>
</dbReference>
<dbReference type="SUPFAM" id="SSF103473">
    <property type="entry name" value="MFS general substrate transporter"/>
    <property type="match status" value="1"/>
</dbReference>
<dbReference type="AlphaFoldDB" id="A0A656HAL3"/>
<dbReference type="Pfam" id="PF07690">
    <property type="entry name" value="MFS_1"/>
    <property type="match status" value="1"/>
</dbReference>
<feature type="transmembrane region" description="Helical" evidence="8">
    <location>
        <begin position="339"/>
        <end position="359"/>
    </location>
</feature>
<dbReference type="PROSITE" id="PS50850">
    <property type="entry name" value="MFS"/>
    <property type="match status" value="1"/>
</dbReference>
<dbReference type="GO" id="GO:0005886">
    <property type="term" value="C:plasma membrane"/>
    <property type="evidence" value="ECO:0007669"/>
    <property type="project" value="UniProtKB-SubCell"/>
</dbReference>
<evidence type="ECO:0000256" key="1">
    <source>
        <dbReference type="ARBA" id="ARBA00004651"/>
    </source>
</evidence>
<dbReference type="RefSeq" id="WP_002707726.1">
    <property type="nucleotide sequence ID" value="NZ_JH651384.1"/>
</dbReference>
<evidence type="ECO:0000256" key="8">
    <source>
        <dbReference type="SAM" id="Phobius"/>
    </source>
</evidence>
<proteinExistence type="inferred from homology"/>
<comment type="subcellular location">
    <subcellularLocation>
        <location evidence="1">Cell membrane</location>
        <topology evidence="1">Multi-pass membrane protein</topology>
    </subcellularLocation>
</comment>
<evidence type="ECO:0000313" key="10">
    <source>
        <dbReference type="EMBL" id="EIJ33778.1"/>
    </source>
</evidence>
<feature type="domain" description="Major facilitator superfamily (MFS) profile" evidence="9">
    <location>
        <begin position="12"/>
        <end position="389"/>
    </location>
</feature>
<feature type="transmembrane region" description="Helical" evidence="8">
    <location>
        <begin position="46"/>
        <end position="66"/>
    </location>
</feature>
<feature type="transmembrane region" description="Helical" evidence="8">
    <location>
        <begin position="108"/>
        <end position="125"/>
    </location>
</feature>
<dbReference type="Gene3D" id="1.20.1250.20">
    <property type="entry name" value="MFS general substrate transporter like domains"/>
    <property type="match status" value="1"/>
</dbReference>
<evidence type="ECO:0000256" key="2">
    <source>
        <dbReference type="ARBA" id="ARBA00008335"/>
    </source>
</evidence>
<feature type="transmembrane region" description="Helical" evidence="8">
    <location>
        <begin position="304"/>
        <end position="327"/>
    </location>
</feature>
<evidence type="ECO:0000256" key="7">
    <source>
        <dbReference type="ARBA" id="ARBA00023136"/>
    </source>
</evidence>
<evidence type="ECO:0000256" key="4">
    <source>
        <dbReference type="ARBA" id="ARBA00022475"/>
    </source>
</evidence>
<dbReference type="CDD" id="cd17324">
    <property type="entry name" value="MFS_NepI_like"/>
    <property type="match status" value="1"/>
</dbReference>